<dbReference type="InterPro" id="IPR011335">
    <property type="entry name" value="Restrct_endonuc-II-like"/>
</dbReference>
<dbReference type="eggNOG" id="COG3331">
    <property type="taxonomic scope" value="Bacteria"/>
</dbReference>
<dbReference type="GO" id="GO:0006310">
    <property type="term" value="P:DNA recombination"/>
    <property type="evidence" value="ECO:0007669"/>
    <property type="project" value="UniProtKB-UniRule"/>
</dbReference>
<comment type="function">
    <text evidence="13">Endonuclease that resolves Holliday junction intermediates in genetic recombination. Cleaves mobile four-strand junctions by introducing symmetrical nicks in paired strands. Promotes annealing of linear ssDNA with homologous dsDNA. Required for DNA repair, homologous recombination and chromosome segregation.</text>
</comment>
<keyword evidence="5 13" id="KW-0255">Endonuclease</keyword>
<dbReference type="SUPFAM" id="SSF52980">
    <property type="entry name" value="Restriction endonuclease-like"/>
    <property type="match status" value="1"/>
</dbReference>
<comment type="similarity">
    <text evidence="11 13">Belongs to the RecU family.</text>
</comment>
<keyword evidence="15" id="KW-1185">Reference proteome</keyword>
<dbReference type="EC" id="3.1.21.10" evidence="13"/>
<keyword evidence="2 13" id="KW-0963">Cytoplasm</keyword>
<dbReference type="GO" id="GO:0005737">
    <property type="term" value="C:cytoplasm"/>
    <property type="evidence" value="ECO:0007669"/>
    <property type="project" value="UniProtKB-SubCell"/>
</dbReference>
<protein>
    <recommendedName>
        <fullName evidence="12 13">Holliday junction resolvase RecU</fullName>
        <ecNumber evidence="13">3.1.21.10</ecNumber>
    </recommendedName>
    <alternativeName>
        <fullName evidence="13">Recombination protein U homolog</fullName>
    </alternativeName>
</protein>
<dbReference type="NCBIfam" id="TIGR00648">
    <property type="entry name" value="recU"/>
    <property type="match status" value="1"/>
</dbReference>
<feature type="binding site" evidence="13">
    <location>
        <position position="93"/>
    </location>
    <ligand>
        <name>Mg(2+)</name>
        <dbReference type="ChEBI" id="CHEBI:18420"/>
    </ligand>
</feature>
<dbReference type="InterPro" id="IPR011856">
    <property type="entry name" value="tRNA_endonuc-like_dom_sf"/>
</dbReference>
<feature type="binding site" evidence="13">
    <location>
        <position position="78"/>
    </location>
    <ligand>
        <name>Mg(2+)</name>
        <dbReference type="ChEBI" id="CHEBI:18420"/>
    </ligand>
</feature>
<feature type="site" description="Transition state stabilizer" evidence="13">
    <location>
        <position position="95"/>
    </location>
</feature>
<dbReference type="PIRSF" id="PIRSF037785">
    <property type="entry name" value="RecU"/>
    <property type="match status" value="1"/>
</dbReference>
<feature type="binding site" evidence="13">
    <location>
        <position position="112"/>
    </location>
    <ligand>
        <name>Mg(2+)</name>
        <dbReference type="ChEBI" id="CHEBI:18420"/>
    </ligand>
</feature>
<evidence type="ECO:0000313" key="15">
    <source>
        <dbReference type="Proteomes" id="UP000005017"/>
    </source>
</evidence>
<dbReference type="STRING" id="679192.HMPREF9013_0772"/>
<dbReference type="NCBIfam" id="NF002581">
    <property type="entry name" value="PRK02234.1-2"/>
    <property type="match status" value="1"/>
</dbReference>
<evidence type="ECO:0000256" key="7">
    <source>
        <dbReference type="ARBA" id="ARBA00022801"/>
    </source>
</evidence>
<keyword evidence="6 13" id="KW-0227">DNA damage</keyword>
<dbReference type="GO" id="GO:0003676">
    <property type="term" value="F:nucleic acid binding"/>
    <property type="evidence" value="ECO:0007669"/>
    <property type="project" value="InterPro"/>
</dbReference>
<organism evidence="14 15">
    <name type="scientific">Bulleidia extructa W1219</name>
    <dbReference type="NCBI Taxonomy" id="679192"/>
    <lineage>
        <taxon>Bacteria</taxon>
        <taxon>Bacillati</taxon>
        <taxon>Bacillota</taxon>
        <taxon>Erysipelotrichia</taxon>
        <taxon>Erysipelotrichales</taxon>
        <taxon>Erysipelotrichaceae</taxon>
        <taxon>Bulleidia</taxon>
    </lineage>
</organism>
<keyword evidence="9 13" id="KW-0233">DNA recombination</keyword>
<dbReference type="Proteomes" id="UP000005017">
    <property type="component" value="Unassembled WGS sequence"/>
</dbReference>
<dbReference type="EMBL" id="ADFR01000002">
    <property type="protein sequence ID" value="EFC06079.1"/>
    <property type="molecule type" value="Genomic_DNA"/>
</dbReference>
<comment type="cofactor">
    <cofactor evidence="13">
        <name>Mg(2+)</name>
        <dbReference type="ChEBI" id="CHEBI:18420"/>
    </cofactor>
    <text evidence="13">Binds 1 Mg(2+) ion per subunit.</text>
</comment>
<proteinExistence type="inferred from homology"/>
<dbReference type="HAMAP" id="MF_00130">
    <property type="entry name" value="RecU"/>
    <property type="match status" value="1"/>
</dbReference>
<keyword evidence="4 13" id="KW-0479">Metal-binding</keyword>
<dbReference type="AlphaFoldDB" id="D2MM03"/>
<dbReference type="Gene3D" id="3.40.1350.10">
    <property type="match status" value="1"/>
</dbReference>
<name>D2MM03_9FIRM</name>
<dbReference type="Pfam" id="PF03838">
    <property type="entry name" value="RecU"/>
    <property type="match status" value="1"/>
</dbReference>
<keyword evidence="7 13" id="KW-0378">Hydrolase</keyword>
<gene>
    <name evidence="13 14" type="primary">recU</name>
    <name evidence="14" type="ORF">HMPREF9013_0772</name>
</gene>
<keyword evidence="8 13" id="KW-0460">Magnesium</keyword>
<dbReference type="InterPro" id="IPR004612">
    <property type="entry name" value="Resolv_RecU"/>
</dbReference>
<evidence type="ECO:0000256" key="5">
    <source>
        <dbReference type="ARBA" id="ARBA00022759"/>
    </source>
</evidence>
<dbReference type="NCBIfam" id="NF002584">
    <property type="entry name" value="PRK02234.1-5"/>
    <property type="match status" value="1"/>
</dbReference>
<evidence type="ECO:0000256" key="1">
    <source>
        <dbReference type="ARBA" id="ARBA00004496"/>
    </source>
</evidence>
<dbReference type="GO" id="GO:0008821">
    <property type="term" value="F:crossover junction DNA endonuclease activity"/>
    <property type="evidence" value="ECO:0007669"/>
    <property type="project" value="UniProtKB-EC"/>
</dbReference>
<comment type="caution">
    <text evidence="14">The sequence shown here is derived from an EMBL/GenBank/DDBJ whole genome shotgun (WGS) entry which is preliminary data.</text>
</comment>
<dbReference type="GO" id="GO:0007059">
    <property type="term" value="P:chromosome segregation"/>
    <property type="evidence" value="ECO:0007669"/>
    <property type="project" value="UniProtKB-UniRule"/>
</dbReference>
<comment type="catalytic activity">
    <reaction evidence="13">
        <text>Endonucleolytic cleavage at a junction such as a reciprocal single-stranded crossover between two homologous DNA duplexes (Holliday junction).</text>
        <dbReference type="EC" id="3.1.21.10"/>
    </reaction>
</comment>
<evidence type="ECO:0000256" key="4">
    <source>
        <dbReference type="ARBA" id="ARBA00022723"/>
    </source>
</evidence>
<evidence type="ECO:0000256" key="12">
    <source>
        <dbReference type="ARBA" id="ARBA00029523"/>
    </source>
</evidence>
<dbReference type="OrthoDB" id="9783592at2"/>
<evidence type="ECO:0000256" key="9">
    <source>
        <dbReference type="ARBA" id="ARBA00023172"/>
    </source>
</evidence>
<sequence>MIKYPNGKIKVTLQTNVHSAYNRGMELESEINRSNEYYLNHKIAVIHKKPTPIQIVKVDYPKRSAAKITEAYFRQASTTDYNGIYRGKYIDFEAKESKNKTVFPLKLIHPHQIRHLKEILYHGGIGFFIIRWVSLEETYLVPAEKMIHFYQITTRSSIPHHWFEETGYLIQGNYVNPIDYLKIVNQLYFEKR</sequence>
<dbReference type="GO" id="GO:0006281">
    <property type="term" value="P:DNA repair"/>
    <property type="evidence" value="ECO:0007669"/>
    <property type="project" value="UniProtKB-UniRule"/>
</dbReference>
<comment type="subcellular location">
    <subcellularLocation>
        <location evidence="1 13">Cytoplasm</location>
    </subcellularLocation>
</comment>
<evidence type="ECO:0000256" key="3">
    <source>
        <dbReference type="ARBA" id="ARBA00022722"/>
    </source>
</evidence>
<reference evidence="15" key="1">
    <citation type="submission" date="2009-12" db="EMBL/GenBank/DDBJ databases">
        <title>Sequence of Clostridiales genomosp. BVAB3 str. UPII9-5.</title>
        <authorList>
            <person name="Madupu R."/>
            <person name="Durkin A.S."/>
            <person name="Torralba M."/>
            <person name="Methe B."/>
            <person name="Sutton G.G."/>
            <person name="Strausberg R.L."/>
            <person name="Nelson K.E."/>
        </authorList>
    </citation>
    <scope>NUCLEOTIDE SEQUENCE [LARGE SCALE GENOMIC DNA]</scope>
    <source>
        <strain evidence="15">W1219</strain>
    </source>
</reference>
<keyword evidence="10 13" id="KW-0234">DNA repair</keyword>
<evidence type="ECO:0000256" key="11">
    <source>
        <dbReference type="ARBA" id="ARBA00023447"/>
    </source>
</evidence>
<feature type="binding site" evidence="13">
    <location>
        <position position="80"/>
    </location>
    <ligand>
        <name>Mg(2+)</name>
        <dbReference type="ChEBI" id="CHEBI:18420"/>
    </ligand>
</feature>
<dbReference type="GO" id="GO:0000287">
    <property type="term" value="F:magnesium ion binding"/>
    <property type="evidence" value="ECO:0007669"/>
    <property type="project" value="UniProtKB-UniRule"/>
</dbReference>
<evidence type="ECO:0000313" key="14">
    <source>
        <dbReference type="EMBL" id="EFC06079.1"/>
    </source>
</evidence>
<dbReference type="RefSeq" id="WP_006626424.1">
    <property type="nucleotide sequence ID" value="NZ_ADFR01000002.1"/>
</dbReference>
<evidence type="ECO:0000256" key="13">
    <source>
        <dbReference type="HAMAP-Rule" id="MF_00130"/>
    </source>
</evidence>
<evidence type="ECO:0000256" key="6">
    <source>
        <dbReference type="ARBA" id="ARBA00022763"/>
    </source>
</evidence>
<accession>D2MM03</accession>
<dbReference type="CDD" id="cd22354">
    <property type="entry name" value="RecU-like"/>
    <property type="match status" value="1"/>
</dbReference>
<evidence type="ECO:0000256" key="8">
    <source>
        <dbReference type="ARBA" id="ARBA00022842"/>
    </source>
</evidence>
<evidence type="ECO:0000256" key="2">
    <source>
        <dbReference type="ARBA" id="ARBA00022490"/>
    </source>
</evidence>
<evidence type="ECO:0000256" key="10">
    <source>
        <dbReference type="ARBA" id="ARBA00023204"/>
    </source>
</evidence>
<keyword evidence="3 13" id="KW-0540">Nuclease</keyword>